<reference evidence="2" key="1">
    <citation type="submission" date="2021-02" db="EMBL/GenBank/DDBJ databases">
        <title>First Annotated Genome of the Yellow-green Alga Tribonema minus.</title>
        <authorList>
            <person name="Mahan K.M."/>
        </authorList>
    </citation>
    <scope>NUCLEOTIDE SEQUENCE</scope>
    <source>
        <strain evidence="2">UTEX B ZZ1240</strain>
    </source>
</reference>
<evidence type="ECO:0000256" key="1">
    <source>
        <dbReference type="SAM" id="MobiDB-lite"/>
    </source>
</evidence>
<dbReference type="GO" id="GO:0051295">
    <property type="term" value="P:establishment of meiotic spindle localization"/>
    <property type="evidence" value="ECO:0007669"/>
    <property type="project" value="TreeGrafter"/>
</dbReference>
<feature type="region of interest" description="Disordered" evidence="1">
    <location>
        <begin position="48"/>
        <end position="80"/>
    </location>
</feature>
<dbReference type="GO" id="GO:0007051">
    <property type="term" value="P:spindle organization"/>
    <property type="evidence" value="ECO:0007669"/>
    <property type="project" value="TreeGrafter"/>
</dbReference>
<dbReference type="Proteomes" id="UP000664859">
    <property type="component" value="Unassembled WGS sequence"/>
</dbReference>
<dbReference type="InterPro" id="IPR000048">
    <property type="entry name" value="IQ_motif_EF-hand-BS"/>
</dbReference>
<accession>A0A836CKF6</accession>
<dbReference type="PROSITE" id="PS50096">
    <property type="entry name" value="IQ"/>
    <property type="match status" value="3"/>
</dbReference>
<dbReference type="Gene3D" id="1.20.5.190">
    <property type="match status" value="1"/>
</dbReference>
<dbReference type="PANTHER" id="PTHR22706:SF2">
    <property type="entry name" value="SFI1 SPINDLE BODY DOMAIN-CONTAINING PROTEIN"/>
    <property type="match status" value="1"/>
</dbReference>
<feature type="region of interest" description="Disordered" evidence="1">
    <location>
        <begin position="322"/>
        <end position="363"/>
    </location>
</feature>
<dbReference type="InterPro" id="IPR051185">
    <property type="entry name" value="ASPM"/>
</dbReference>
<feature type="region of interest" description="Disordered" evidence="1">
    <location>
        <begin position="1"/>
        <end position="23"/>
    </location>
</feature>
<gene>
    <name evidence="2" type="ORF">JKP88DRAFT_308988</name>
</gene>
<name>A0A836CKF6_9STRA</name>
<sequence>MGRHANTSASAGAPGTPNTAHKLPVPTAIPLWRMFNFNANLKLEVPARNGRGTRVQHSANTPPDAGGRGRKRQTGGGRTSKGLTVKFASFIALCGLASVQILLRAGLPPVPGIDSDGRPLGSSLIERITRRKRVRRLRAMDNAAATTVQCMVRGKLSRRCVQRARSAKALTQRHVAAKRIQRAWHAYEKRGTWWQGAARQKHDAASAIQAVWRGTAARLHLKQQLRDNMVWQRRCRAAMLLQAFARGFVARRQVAAAKVQLREAQHLTARQHSSAVVLQCLARGWVPCVTPLILTLLRRSVAISRAATVPWNARAFDVLQLEDGDDPAPPYPSGNDSEDAPQNPGVHSEQESQRPHPNQEPED</sequence>
<dbReference type="PANTHER" id="PTHR22706">
    <property type="entry name" value="ASSEMBLY FACTOR FOR SPINDLE MICROTUBULES"/>
    <property type="match status" value="1"/>
</dbReference>
<evidence type="ECO:0000313" key="3">
    <source>
        <dbReference type="Proteomes" id="UP000664859"/>
    </source>
</evidence>
<dbReference type="Pfam" id="PF00612">
    <property type="entry name" value="IQ"/>
    <property type="match status" value="3"/>
</dbReference>
<feature type="compositionally biased region" description="Polar residues" evidence="1">
    <location>
        <begin position="1"/>
        <end position="10"/>
    </location>
</feature>
<dbReference type="EMBL" id="JAFCMP010000105">
    <property type="protein sequence ID" value="KAG5186716.1"/>
    <property type="molecule type" value="Genomic_DNA"/>
</dbReference>
<feature type="compositionally biased region" description="Basic and acidic residues" evidence="1">
    <location>
        <begin position="348"/>
        <end position="363"/>
    </location>
</feature>
<proteinExistence type="predicted"/>
<dbReference type="AlphaFoldDB" id="A0A836CKF6"/>
<protein>
    <submittedName>
        <fullName evidence="2">Uncharacterized protein</fullName>
    </submittedName>
</protein>
<keyword evidence="3" id="KW-1185">Reference proteome</keyword>
<dbReference type="GO" id="GO:0005516">
    <property type="term" value="F:calmodulin binding"/>
    <property type="evidence" value="ECO:0007669"/>
    <property type="project" value="TreeGrafter"/>
</dbReference>
<organism evidence="2 3">
    <name type="scientific">Tribonema minus</name>
    <dbReference type="NCBI Taxonomy" id="303371"/>
    <lineage>
        <taxon>Eukaryota</taxon>
        <taxon>Sar</taxon>
        <taxon>Stramenopiles</taxon>
        <taxon>Ochrophyta</taxon>
        <taxon>PX clade</taxon>
        <taxon>Xanthophyceae</taxon>
        <taxon>Tribonematales</taxon>
        <taxon>Tribonemataceae</taxon>
        <taxon>Tribonema</taxon>
    </lineage>
</organism>
<comment type="caution">
    <text evidence="2">The sequence shown here is derived from an EMBL/GenBank/DDBJ whole genome shotgun (WGS) entry which is preliminary data.</text>
</comment>
<dbReference type="GO" id="GO:0000922">
    <property type="term" value="C:spindle pole"/>
    <property type="evidence" value="ECO:0007669"/>
    <property type="project" value="TreeGrafter"/>
</dbReference>
<dbReference type="GO" id="GO:0000278">
    <property type="term" value="P:mitotic cell cycle"/>
    <property type="evidence" value="ECO:0007669"/>
    <property type="project" value="TreeGrafter"/>
</dbReference>
<dbReference type="SMART" id="SM00015">
    <property type="entry name" value="IQ"/>
    <property type="match status" value="3"/>
</dbReference>
<evidence type="ECO:0000313" key="2">
    <source>
        <dbReference type="EMBL" id="KAG5186716.1"/>
    </source>
</evidence>